<dbReference type="InterPro" id="IPR008979">
    <property type="entry name" value="Galactose-bd-like_sf"/>
</dbReference>
<name>A0A1J4JYD7_9EUKA</name>
<proteinExistence type="predicted"/>
<evidence type="ECO:0000259" key="1">
    <source>
        <dbReference type="PROSITE" id="PS50022"/>
    </source>
</evidence>
<protein>
    <recommendedName>
        <fullName evidence="1">F5/8 type C domain-containing protein</fullName>
    </recommendedName>
</protein>
<evidence type="ECO:0000313" key="2">
    <source>
        <dbReference type="EMBL" id="OHT03480.1"/>
    </source>
</evidence>
<dbReference type="PROSITE" id="PS50022">
    <property type="entry name" value="FA58C_3"/>
    <property type="match status" value="1"/>
</dbReference>
<sequence length="181" mass="20469">MFLIVNINQNLNNQKQIIDYAPNDPFEGAFSYLTSIKGKNALVISTSGDSRSNSRNCINKKWCGAWISSPEQNSWIKFDLKMIKILVKSYTLRLLSVSRAEPAPQSWCVEGSNDNYKWFVIDEHRKNSTLVGNSNPHNFTCIASSSYRYVRIRQTDVNSLGGHAFCLSNIEFFGVLSSIES</sequence>
<organism evidence="2 3">
    <name type="scientific">Tritrichomonas foetus</name>
    <dbReference type="NCBI Taxonomy" id="1144522"/>
    <lineage>
        <taxon>Eukaryota</taxon>
        <taxon>Metamonada</taxon>
        <taxon>Parabasalia</taxon>
        <taxon>Tritrichomonadida</taxon>
        <taxon>Tritrichomonadidae</taxon>
        <taxon>Tritrichomonas</taxon>
    </lineage>
</organism>
<dbReference type="InterPro" id="IPR000421">
    <property type="entry name" value="FA58C"/>
</dbReference>
<dbReference type="EMBL" id="MLAK01000826">
    <property type="protein sequence ID" value="OHT03480.1"/>
    <property type="molecule type" value="Genomic_DNA"/>
</dbReference>
<dbReference type="VEuPathDB" id="TrichDB:TRFO_29139"/>
<dbReference type="Gene3D" id="2.60.120.260">
    <property type="entry name" value="Galactose-binding domain-like"/>
    <property type="match status" value="1"/>
</dbReference>
<comment type="caution">
    <text evidence="2">The sequence shown here is derived from an EMBL/GenBank/DDBJ whole genome shotgun (WGS) entry which is preliminary data.</text>
</comment>
<dbReference type="Proteomes" id="UP000179807">
    <property type="component" value="Unassembled WGS sequence"/>
</dbReference>
<reference evidence="2" key="1">
    <citation type="submission" date="2016-10" db="EMBL/GenBank/DDBJ databases">
        <authorList>
            <person name="Benchimol M."/>
            <person name="Almeida L.G."/>
            <person name="Vasconcelos A.T."/>
            <person name="Perreira-Neves A."/>
            <person name="Rosa I.A."/>
            <person name="Tasca T."/>
            <person name="Bogo M.R."/>
            <person name="de Souza W."/>
        </authorList>
    </citation>
    <scope>NUCLEOTIDE SEQUENCE [LARGE SCALE GENOMIC DNA]</scope>
    <source>
        <strain evidence="2">K</strain>
    </source>
</reference>
<keyword evidence="3" id="KW-1185">Reference proteome</keyword>
<gene>
    <name evidence="2" type="ORF">TRFO_29139</name>
</gene>
<accession>A0A1J4JYD7</accession>
<feature type="domain" description="F5/8 type C" evidence="1">
    <location>
        <begin position="62"/>
        <end position="175"/>
    </location>
</feature>
<dbReference type="SUPFAM" id="SSF49785">
    <property type="entry name" value="Galactose-binding domain-like"/>
    <property type="match status" value="1"/>
</dbReference>
<dbReference type="Pfam" id="PF00754">
    <property type="entry name" value="F5_F8_type_C"/>
    <property type="match status" value="1"/>
</dbReference>
<dbReference type="GeneID" id="94841306"/>
<dbReference type="AlphaFoldDB" id="A0A1J4JYD7"/>
<dbReference type="RefSeq" id="XP_068356616.1">
    <property type="nucleotide sequence ID" value="XM_068506602.1"/>
</dbReference>
<evidence type="ECO:0000313" key="3">
    <source>
        <dbReference type="Proteomes" id="UP000179807"/>
    </source>
</evidence>